<name>A0A316EIU6_9BACT</name>
<proteinExistence type="predicted"/>
<dbReference type="EMBL" id="QGGO01000001">
    <property type="protein sequence ID" value="PWK29478.1"/>
    <property type="molecule type" value="Genomic_DNA"/>
</dbReference>
<accession>A0A316EIU6</accession>
<organism evidence="1 2">
    <name type="scientific">Arcicella aurantiaca</name>
    <dbReference type="NCBI Taxonomy" id="591202"/>
    <lineage>
        <taxon>Bacteria</taxon>
        <taxon>Pseudomonadati</taxon>
        <taxon>Bacteroidota</taxon>
        <taxon>Cytophagia</taxon>
        <taxon>Cytophagales</taxon>
        <taxon>Flectobacillaceae</taxon>
        <taxon>Arcicella</taxon>
    </lineage>
</organism>
<protein>
    <submittedName>
        <fullName evidence="1">Uncharacterized protein</fullName>
    </submittedName>
</protein>
<sequence length="130" mass="14821">MKSLQILRYNLGLKTSYFGLLHNSKSEYLENKSISRILSFLGISLKSLIIYLDAPSPIRSIDLPTDIRRAALQLSAYLVFQHVRFTYALFVTKQAVVSYSTFSPLPNRDLAVIFCCTCCYQFVSKLIPSR</sequence>
<dbReference type="AlphaFoldDB" id="A0A316EIU6"/>
<gene>
    <name evidence="1" type="ORF">LV89_00319</name>
</gene>
<reference evidence="1 2" key="1">
    <citation type="submission" date="2018-05" db="EMBL/GenBank/DDBJ databases">
        <title>Genomic Encyclopedia of Archaeal and Bacterial Type Strains, Phase II (KMG-II): from individual species to whole genera.</title>
        <authorList>
            <person name="Goeker M."/>
        </authorList>
    </citation>
    <scope>NUCLEOTIDE SEQUENCE [LARGE SCALE GENOMIC DNA]</scope>
    <source>
        <strain evidence="1 2">DSM 22214</strain>
    </source>
</reference>
<evidence type="ECO:0000313" key="1">
    <source>
        <dbReference type="EMBL" id="PWK29478.1"/>
    </source>
</evidence>
<dbReference type="Proteomes" id="UP000245489">
    <property type="component" value="Unassembled WGS sequence"/>
</dbReference>
<comment type="caution">
    <text evidence="1">The sequence shown here is derived from an EMBL/GenBank/DDBJ whole genome shotgun (WGS) entry which is preliminary data.</text>
</comment>
<dbReference type="AntiFam" id="ANF00041">
    <property type="entry name" value="Antisense to RNaseP"/>
</dbReference>
<keyword evidence="2" id="KW-1185">Reference proteome</keyword>
<evidence type="ECO:0000313" key="2">
    <source>
        <dbReference type="Proteomes" id="UP000245489"/>
    </source>
</evidence>